<accession>A0A1G5BMA8</accession>
<sequence length="942" mass="103535">MKRLKRRRVLTIISCMALLVLAPLTLVSQAGATQGKMKLNQIQEAITQKKARWVAEDNEVSILPIEEQRQLLGFIPSGEEPMYGEFVIDGYSSTQALPEKFDWRNYNGKNYVTSVKQQRCSDCWAFAAVGSLEIRLAIDGSSSMNLSEQLLVSTCSSAGSCSGGYINMASQFLVDQGTPEEVCYPYRGQNSDCGEACSGWQNQAYRASCTTRVSQTVDAIKTAVYTRGPVNVGFMVYSDFSSYRSGVYERTGGVNEGGHAVIVVGYDDTQNCFIVKNSWGPSWGESGYFRIAYNQVSNEVGFGMDAHCYGDEIDHAPPPNPTPVPPDAPQLQAARAGDGQVTLVWENVANATGYKVHYGRYSGDYTETLNVGTATTHTVVGLINNERYYFTIVAYSNAGDSKESNELNAMPTDSNPNPVPNPTNNLIINPGFEEGSLAPWANHFCGNNLISQEQAHNGSFSLLQANRETYYCSVQQDLTGKLKNGVTYQFSAWMRLRNTSSDTAYMTLMIHDDNGYRYEYMNPATITNTGWTEVGGELKMELVGQVQELAVILYGPGAGVEFFLDDVTIKDTSTPVPSDPYKISVEQANQYIHANAYNDDFILLDVRTPEEFQHSHIADAINIDNYAADFEAQIDTLDPSKFYLVYCRTQNRSIKTAGVMESKGFSKFYYMHGGMVEWTEKGYPVVTPAPPIGPTDNLASNPGFEKGTTESWEAHFGGQIAVTRDQSRNGEYCLLGSYRDSDWSGAYQVITEPLKNGETYKLSAWVKLKNASQGIVRMLLKIEDDAGRHVVYMDPVMASDSQWTMIGGEHTANLTGQARLVAVHIYGPPQYVDFYLDDVMVEPAGSPNPNPNPNPGVPTITSIPRVTLAGSPISINGINFDTANSRVEIKGNGVDTWGTVLSRSASRITVENPNYANGRYQISVYNGSQPSNTVELVIDCGG</sequence>
<keyword evidence="2" id="KW-0378">Hydrolase</keyword>
<dbReference type="InterPro" id="IPR013128">
    <property type="entry name" value="Peptidase_C1A"/>
</dbReference>
<dbReference type="Proteomes" id="UP000198870">
    <property type="component" value="Unassembled WGS sequence"/>
</dbReference>
<dbReference type="AlphaFoldDB" id="A0A1G5BMA8"/>
<comment type="similarity">
    <text evidence="1">Belongs to the peptidase C1 family.</text>
</comment>
<feature type="domain" description="Fibronectin type-III" evidence="5">
    <location>
        <begin position="325"/>
        <end position="415"/>
    </location>
</feature>
<dbReference type="InterPro" id="IPR013783">
    <property type="entry name" value="Ig-like_fold"/>
</dbReference>
<dbReference type="Gene3D" id="3.90.70.10">
    <property type="entry name" value="Cysteine proteinases"/>
    <property type="match status" value="1"/>
</dbReference>
<dbReference type="Gene3D" id="2.60.120.260">
    <property type="entry name" value="Galactose-binding domain-like"/>
    <property type="match status" value="2"/>
</dbReference>
<protein>
    <submittedName>
        <fullName evidence="6">IPT/TIG domain-containing protein</fullName>
    </submittedName>
</protein>
<dbReference type="Pfam" id="PF02018">
    <property type="entry name" value="CBM_4_9"/>
    <property type="match status" value="2"/>
</dbReference>
<dbReference type="Gene3D" id="2.60.40.10">
    <property type="entry name" value="Immunoglobulins"/>
    <property type="match status" value="2"/>
</dbReference>
<dbReference type="STRING" id="419481.SAMN05216233_10295"/>
<dbReference type="InterPro" id="IPR038765">
    <property type="entry name" value="Papain-like_cys_pep_sf"/>
</dbReference>
<dbReference type="GO" id="GO:0008234">
    <property type="term" value="F:cysteine-type peptidase activity"/>
    <property type="evidence" value="ECO:0007669"/>
    <property type="project" value="InterPro"/>
</dbReference>
<evidence type="ECO:0000313" key="6">
    <source>
        <dbReference type="EMBL" id="SCX91308.1"/>
    </source>
</evidence>
<gene>
    <name evidence="6" type="ORF">SAMN05216233_10295</name>
</gene>
<dbReference type="Pfam" id="PF00112">
    <property type="entry name" value="Peptidase_C1"/>
    <property type="match status" value="1"/>
</dbReference>
<dbReference type="CDD" id="cd02248">
    <property type="entry name" value="Peptidase_C1A"/>
    <property type="match status" value="1"/>
</dbReference>
<proteinExistence type="inferred from homology"/>
<dbReference type="Pfam" id="PF01833">
    <property type="entry name" value="TIG"/>
    <property type="match status" value="1"/>
</dbReference>
<dbReference type="Pfam" id="PF00581">
    <property type="entry name" value="Rhodanese"/>
    <property type="match status" value="1"/>
</dbReference>
<organism evidence="6 7">
    <name type="scientific">Desulfoluna spongiiphila</name>
    <dbReference type="NCBI Taxonomy" id="419481"/>
    <lineage>
        <taxon>Bacteria</taxon>
        <taxon>Pseudomonadati</taxon>
        <taxon>Thermodesulfobacteriota</taxon>
        <taxon>Desulfobacteria</taxon>
        <taxon>Desulfobacterales</taxon>
        <taxon>Desulfolunaceae</taxon>
        <taxon>Desulfoluna</taxon>
    </lineage>
</organism>
<evidence type="ECO:0000259" key="4">
    <source>
        <dbReference type="PROSITE" id="PS50206"/>
    </source>
</evidence>
<dbReference type="InterPro" id="IPR000668">
    <property type="entry name" value="Peptidase_C1A_C"/>
</dbReference>
<dbReference type="InterPro" id="IPR036116">
    <property type="entry name" value="FN3_sf"/>
</dbReference>
<keyword evidence="7" id="KW-1185">Reference proteome</keyword>
<dbReference type="SMART" id="SM00645">
    <property type="entry name" value="Pept_C1"/>
    <property type="match status" value="1"/>
</dbReference>
<evidence type="ECO:0000256" key="2">
    <source>
        <dbReference type="ARBA" id="ARBA00022801"/>
    </source>
</evidence>
<dbReference type="InterPro" id="IPR039417">
    <property type="entry name" value="Peptidase_C1A_papain-like"/>
</dbReference>
<evidence type="ECO:0000256" key="1">
    <source>
        <dbReference type="ARBA" id="ARBA00008455"/>
    </source>
</evidence>
<dbReference type="GO" id="GO:0016798">
    <property type="term" value="F:hydrolase activity, acting on glycosyl bonds"/>
    <property type="evidence" value="ECO:0007669"/>
    <property type="project" value="InterPro"/>
</dbReference>
<dbReference type="OrthoDB" id="5318987at2"/>
<dbReference type="InterPro" id="IPR003961">
    <property type="entry name" value="FN3_dom"/>
</dbReference>
<feature type="chain" id="PRO_5011648736" evidence="3">
    <location>
        <begin position="33"/>
        <end position="942"/>
    </location>
</feature>
<dbReference type="SUPFAM" id="SSF52821">
    <property type="entry name" value="Rhodanese/Cell cycle control phosphatase"/>
    <property type="match status" value="1"/>
</dbReference>
<evidence type="ECO:0000256" key="3">
    <source>
        <dbReference type="SAM" id="SignalP"/>
    </source>
</evidence>
<dbReference type="SMART" id="SM00060">
    <property type="entry name" value="FN3"/>
    <property type="match status" value="1"/>
</dbReference>
<dbReference type="GO" id="GO:0006508">
    <property type="term" value="P:proteolysis"/>
    <property type="evidence" value="ECO:0007669"/>
    <property type="project" value="InterPro"/>
</dbReference>
<dbReference type="CDD" id="cd00158">
    <property type="entry name" value="RHOD"/>
    <property type="match status" value="1"/>
</dbReference>
<keyword evidence="3" id="KW-0732">Signal</keyword>
<dbReference type="InterPro" id="IPR001763">
    <property type="entry name" value="Rhodanese-like_dom"/>
</dbReference>
<dbReference type="PANTHER" id="PTHR12411">
    <property type="entry name" value="CYSTEINE PROTEASE FAMILY C1-RELATED"/>
    <property type="match status" value="1"/>
</dbReference>
<dbReference type="Gene3D" id="3.40.250.10">
    <property type="entry name" value="Rhodanese-like domain"/>
    <property type="match status" value="1"/>
</dbReference>
<dbReference type="InterPro" id="IPR002909">
    <property type="entry name" value="IPT_dom"/>
</dbReference>
<feature type="signal peptide" evidence="3">
    <location>
        <begin position="1"/>
        <end position="32"/>
    </location>
</feature>
<dbReference type="PROSITE" id="PS50853">
    <property type="entry name" value="FN3"/>
    <property type="match status" value="1"/>
</dbReference>
<dbReference type="PROSITE" id="PS50206">
    <property type="entry name" value="RHODANESE_3"/>
    <property type="match status" value="1"/>
</dbReference>
<dbReference type="CDD" id="cd00063">
    <property type="entry name" value="FN3"/>
    <property type="match status" value="1"/>
</dbReference>
<dbReference type="EMBL" id="FMUX01000002">
    <property type="protein sequence ID" value="SCX91308.1"/>
    <property type="molecule type" value="Genomic_DNA"/>
</dbReference>
<feature type="domain" description="Rhodanese" evidence="4">
    <location>
        <begin position="597"/>
        <end position="687"/>
    </location>
</feature>
<evidence type="ECO:0000259" key="5">
    <source>
        <dbReference type="PROSITE" id="PS50853"/>
    </source>
</evidence>
<name>A0A1G5BMA8_9BACT</name>
<dbReference type="InterPro" id="IPR036873">
    <property type="entry name" value="Rhodanese-like_dom_sf"/>
</dbReference>
<dbReference type="SUPFAM" id="SSF54001">
    <property type="entry name" value="Cysteine proteinases"/>
    <property type="match status" value="1"/>
</dbReference>
<dbReference type="InterPro" id="IPR008979">
    <property type="entry name" value="Galactose-bd-like_sf"/>
</dbReference>
<dbReference type="SUPFAM" id="SSF49265">
    <property type="entry name" value="Fibronectin type III"/>
    <property type="match status" value="1"/>
</dbReference>
<reference evidence="6 7" key="1">
    <citation type="submission" date="2016-10" db="EMBL/GenBank/DDBJ databases">
        <authorList>
            <person name="de Groot N.N."/>
        </authorList>
    </citation>
    <scope>NUCLEOTIDE SEQUENCE [LARGE SCALE GENOMIC DNA]</scope>
    <source>
        <strain evidence="6 7">AA1</strain>
    </source>
</reference>
<evidence type="ECO:0000313" key="7">
    <source>
        <dbReference type="Proteomes" id="UP000198870"/>
    </source>
</evidence>
<dbReference type="RefSeq" id="WP_092208365.1">
    <property type="nucleotide sequence ID" value="NZ_FMUX01000002.1"/>
</dbReference>
<dbReference type="InterPro" id="IPR014756">
    <property type="entry name" value="Ig_E-set"/>
</dbReference>
<dbReference type="SMART" id="SM00450">
    <property type="entry name" value="RHOD"/>
    <property type="match status" value="1"/>
</dbReference>
<dbReference type="InterPro" id="IPR003305">
    <property type="entry name" value="CenC_carb-bd"/>
</dbReference>
<dbReference type="Pfam" id="PF00041">
    <property type="entry name" value="fn3"/>
    <property type="match status" value="1"/>
</dbReference>
<dbReference type="SUPFAM" id="SSF49785">
    <property type="entry name" value="Galactose-binding domain-like"/>
    <property type="match status" value="2"/>
</dbReference>
<dbReference type="SUPFAM" id="SSF81296">
    <property type="entry name" value="E set domains"/>
    <property type="match status" value="1"/>
</dbReference>